<dbReference type="EMBL" id="BK015567">
    <property type="protein sequence ID" value="DAE13535.1"/>
    <property type="molecule type" value="Genomic_DNA"/>
</dbReference>
<reference evidence="1" key="1">
    <citation type="journal article" date="2021" name="Proc. Natl. Acad. Sci. U.S.A.">
        <title>A Catalog of Tens of Thousands of Viruses from Human Metagenomes Reveals Hidden Associations with Chronic Diseases.</title>
        <authorList>
            <person name="Tisza M.J."/>
            <person name="Buck C.B."/>
        </authorList>
    </citation>
    <scope>NUCLEOTIDE SEQUENCE</scope>
    <source>
        <strain evidence="1">CtVif31</strain>
    </source>
</reference>
<organism evidence="1">
    <name type="scientific">Siphoviridae sp. ctVif31</name>
    <dbReference type="NCBI Taxonomy" id="2825532"/>
    <lineage>
        <taxon>Viruses</taxon>
        <taxon>Duplodnaviria</taxon>
        <taxon>Heunggongvirae</taxon>
        <taxon>Uroviricota</taxon>
        <taxon>Caudoviricetes</taxon>
    </lineage>
</organism>
<proteinExistence type="predicted"/>
<name>A0A8S5Q2H5_9CAUD</name>
<sequence length="107" mass="12829">MKFEDMKNWRIDQLKKEVIRLSEECEKKQHIILDYEALSETINQKLLENDNWKIPIDGIENVATGHPSIEWYEQRHQDDCIRINELIVTVDKLVDRYANLRKNKGMC</sequence>
<protein>
    <submittedName>
        <fullName evidence="1">Uncharacterized protein</fullName>
    </submittedName>
</protein>
<evidence type="ECO:0000313" key="1">
    <source>
        <dbReference type="EMBL" id="DAE13535.1"/>
    </source>
</evidence>
<accession>A0A8S5Q2H5</accession>